<dbReference type="Gene3D" id="2.160.20.120">
    <property type="match status" value="1"/>
</dbReference>
<evidence type="ECO:0000259" key="2">
    <source>
        <dbReference type="Pfam" id="PF10988"/>
    </source>
</evidence>
<dbReference type="RefSeq" id="WP_241937261.1">
    <property type="nucleotide sequence ID" value="NZ_JALBGC010000004.1"/>
</dbReference>
<proteinExistence type="predicted"/>
<keyword evidence="1" id="KW-0732">Signal</keyword>
<dbReference type="Proteomes" id="UP001139193">
    <property type="component" value="Unassembled WGS sequence"/>
</dbReference>
<name>A0A9X2AHM4_9BACT</name>
<organism evidence="3 4">
    <name type="scientific">Hymenobacter cyanobacteriorum</name>
    <dbReference type="NCBI Taxonomy" id="2926463"/>
    <lineage>
        <taxon>Bacteria</taxon>
        <taxon>Pseudomonadati</taxon>
        <taxon>Bacteroidota</taxon>
        <taxon>Cytophagia</taxon>
        <taxon>Cytophagales</taxon>
        <taxon>Hymenobacteraceae</taxon>
        <taxon>Hymenobacter</taxon>
    </lineage>
</organism>
<dbReference type="PANTHER" id="PTHR39200">
    <property type="entry name" value="HYPOTHETICAL EXPORTED PROTEIN"/>
    <property type="match status" value="1"/>
</dbReference>
<evidence type="ECO:0000313" key="3">
    <source>
        <dbReference type="EMBL" id="MCI1189038.1"/>
    </source>
</evidence>
<feature type="chain" id="PRO_5040835166" evidence="1">
    <location>
        <begin position="26"/>
        <end position="263"/>
    </location>
</feature>
<dbReference type="AlphaFoldDB" id="A0A9X2AHM4"/>
<dbReference type="Pfam" id="PF10988">
    <property type="entry name" value="DUF2807"/>
    <property type="match status" value="1"/>
</dbReference>
<evidence type="ECO:0000313" key="4">
    <source>
        <dbReference type="Proteomes" id="UP001139193"/>
    </source>
</evidence>
<accession>A0A9X2AHM4</accession>
<protein>
    <submittedName>
        <fullName evidence="3">DUF2807 domain-containing protein</fullName>
    </submittedName>
</protein>
<feature type="domain" description="Putative auto-transporter adhesin head GIN" evidence="2">
    <location>
        <begin position="40"/>
        <end position="246"/>
    </location>
</feature>
<dbReference type="PANTHER" id="PTHR39200:SF1">
    <property type="entry name" value="AUTO-TRANSPORTER ADHESIN HEAD GIN DOMAIN-CONTAINING PROTEIN-RELATED"/>
    <property type="match status" value="1"/>
</dbReference>
<dbReference type="EMBL" id="JALBGC010000004">
    <property type="protein sequence ID" value="MCI1189038.1"/>
    <property type="molecule type" value="Genomic_DNA"/>
</dbReference>
<feature type="signal peptide" evidence="1">
    <location>
        <begin position="1"/>
        <end position="25"/>
    </location>
</feature>
<sequence length="263" mass="26637">MTMPRFVCPALLLAASFLVSFRPLATGPAPTAEVREVAVFSGVALATSATVLVRQGSPQQVTVEASAEDLGRLETLVNNGQLIIRVKKEAGWKSFWGNLPRLGKVTVRLTVPAIQRLAVSGSGVLQADGFQTGQLALAVSGSGRLATGSVQATTVRAAVSGSGHLLIAQLRADTLRAATAGSGSITVAGSCPRLSVGISGSGHIRAAGLATETCLARLSGSGGCQVQAARTVEARISGSGSVLVTGPARINSRTSGSGRVRRG</sequence>
<reference evidence="3" key="1">
    <citation type="submission" date="2022-03" db="EMBL/GenBank/DDBJ databases">
        <title>Bacterial whole genome sequence for Hymenobacter sp. DH14.</title>
        <authorList>
            <person name="Le V."/>
        </authorList>
    </citation>
    <scope>NUCLEOTIDE SEQUENCE</scope>
    <source>
        <strain evidence="3">DH14</strain>
    </source>
</reference>
<evidence type="ECO:0000256" key="1">
    <source>
        <dbReference type="SAM" id="SignalP"/>
    </source>
</evidence>
<gene>
    <name evidence="3" type="ORF">MON38_16565</name>
</gene>
<comment type="caution">
    <text evidence="3">The sequence shown here is derived from an EMBL/GenBank/DDBJ whole genome shotgun (WGS) entry which is preliminary data.</text>
</comment>
<keyword evidence="4" id="KW-1185">Reference proteome</keyword>
<dbReference type="InterPro" id="IPR021255">
    <property type="entry name" value="DUF2807"/>
</dbReference>